<dbReference type="InterPro" id="IPR003305">
    <property type="entry name" value="CenC_carb-bd"/>
</dbReference>
<accession>A0A0K2D138</accession>
<dbReference type="EMBL" id="KT307976">
    <property type="protein sequence ID" value="ALA13443.1"/>
    <property type="molecule type" value="Genomic_DNA"/>
</dbReference>
<protein>
    <recommendedName>
        <fullName evidence="2">CBM-cenC domain-containing protein</fullName>
    </recommendedName>
</protein>
<dbReference type="Proteomes" id="UP000204647">
    <property type="component" value="Segment"/>
</dbReference>
<reference evidence="3 4" key="1">
    <citation type="journal article" date="2015" name="Genome Announc.">
        <title>Genome Sequences of Two Bacillus cereus Group Bacteriophages, Eyuki and AvesoBmore.</title>
        <authorList>
            <person name="Erill I."/>
            <person name="Caruso S.M."/>
        </authorList>
    </citation>
    <scope>NUCLEOTIDE SEQUENCE [LARGE SCALE GENOMIC DNA]</scope>
</reference>
<evidence type="ECO:0000256" key="1">
    <source>
        <dbReference type="ARBA" id="ARBA00022801"/>
    </source>
</evidence>
<dbReference type="OrthoDB" id="3856at10239"/>
<sequence>MGFMKYLHPLWKTRLTKDSNPHNVVLASLDDMLQSVATDAIESKKDARLETATGQWLDEFGDKFGVFRKDNESDDTYRQRIINFILIERGTVLSIEDAIKKYLNDPTTKVEIYEPYKNVFILNKSKLNGEDHLLGKYYTTAVIDARFTENVPLDVLSEIEKFKPAGVKAKLSRLPNRKNEDAIPIEKKVINNRNLLVKTKDYSGSDDPWSYNPNNVQLLSKRYMGTKITQTNINWGSIRYNIPSIINRSAAKVGDTVTYSQSVRLTNNSMVNGDFATGVLSPFTASSTTGDNVKIETDSVYGNVATLRASGMDMNRYVGLRQILTEGGLTKLVAGQKYRIRFLYRVNSDIAIDEGTAVELKGKDANGVDVNPVPIMEITDKNQIGRWVEFTRDVTINTTIDTPHFIVWLRRNGSISFFDIEFTRLDTIVPMPVKFFSESSSMGGTVVGNATANWQMLSVTLPIEQKGLDANAKLRFEVDQLTGSGNWFQTAAQTLVKGDKPLMYTAAPEDLGHNIADYDSQDKIKQLFDNKDKTYLRLGDYDIIGYKRVNRAIPVKPVLGTPVKTYPKLEYGGVSYYMVPVDKLKLEDVTMIYYQTTVEGGMFENKPYMRRDIDVVPTFSNGYQQLHLPAEIVKEGVIQASETFKPFTKNRVLYSSAINVFPRLPSDNDRPATETVRGINVQSFWNQDYLGLTCTRYNDSAFQIGSYDNGLNGFKVGDKVTLSADINCDVSGAYLSFWFNDGKNWIEYTRTPTNELNKWVRLDHVQIIPANAVSCMWRIYFPRVEASLNKNLRIKNVCINKGDPIPYEEGNAVQKRGDNLDIIEEFILDIKNK</sequence>
<feature type="domain" description="CBM-cenC" evidence="2">
    <location>
        <begin position="267"/>
        <end position="410"/>
    </location>
</feature>
<organism evidence="3 4">
    <name type="scientific">Bacillus phage AvesoBmore</name>
    <dbReference type="NCBI Taxonomy" id="1698451"/>
    <lineage>
        <taxon>Viruses</taxon>
        <taxon>Duplodnaviria</taxon>
        <taxon>Heunggongvirae</taxon>
        <taxon>Uroviricota</taxon>
        <taxon>Caudoviricetes</taxon>
        <taxon>Herelleviridae</taxon>
        <taxon>Bastillevirinae</taxon>
        <taxon>Bequatrovirus</taxon>
        <taxon>Bequatrovirus avesobmore</taxon>
    </lineage>
</organism>
<gene>
    <name evidence="3" type="ORF">AVESOBMORE_104</name>
</gene>
<dbReference type="GO" id="GO:0016798">
    <property type="term" value="F:hydrolase activity, acting on glycosyl bonds"/>
    <property type="evidence" value="ECO:0007669"/>
    <property type="project" value="InterPro"/>
</dbReference>
<evidence type="ECO:0000313" key="3">
    <source>
        <dbReference type="EMBL" id="ALA13443.1"/>
    </source>
</evidence>
<evidence type="ECO:0000313" key="4">
    <source>
        <dbReference type="Proteomes" id="UP000204647"/>
    </source>
</evidence>
<name>A0A0K2D138_9CAUD</name>
<dbReference type="KEGG" id="vg:26633041"/>
<evidence type="ECO:0000259" key="2">
    <source>
        <dbReference type="Pfam" id="PF02018"/>
    </source>
</evidence>
<dbReference type="GeneID" id="26633041"/>
<dbReference type="RefSeq" id="YP_009206459.1">
    <property type="nucleotide sequence ID" value="NC_028887.1"/>
</dbReference>
<dbReference type="Gene3D" id="2.60.120.260">
    <property type="entry name" value="Galactose-binding domain-like"/>
    <property type="match status" value="1"/>
</dbReference>
<keyword evidence="1" id="KW-0378">Hydrolase</keyword>
<keyword evidence="4" id="KW-1185">Reference proteome</keyword>
<dbReference type="Pfam" id="PF02018">
    <property type="entry name" value="CBM_4_9"/>
    <property type="match status" value="1"/>
</dbReference>
<proteinExistence type="predicted"/>